<dbReference type="Pfam" id="PF08388">
    <property type="entry name" value="GIIM"/>
    <property type="match status" value="1"/>
</dbReference>
<evidence type="ECO:0000313" key="3">
    <source>
        <dbReference type="Proteomes" id="UP000199245"/>
    </source>
</evidence>
<dbReference type="RefSeq" id="WP_225649595.1">
    <property type="nucleotide sequence ID" value="NZ_FMZW01000010.1"/>
</dbReference>
<accession>A0A1G6TZC7</accession>
<dbReference type="AlphaFoldDB" id="A0A1G6TZC7"/>
<evidence type="ECO:0000259" key="1">
    <source>
        <dbReference type="Pfam" id="PF08388"/>
    </source>
</evidence>
<gene>
    <name evidence="2" type="ORF">SAMN05216337_101044</name>
</gene>
<organism evidence="2 3">
    <name type="scientific">Bradyrhizobium brasilense</name>
    <dbReference type="NCBI Taxonomy" id="1419277"/>
    <lineage>
        <taxon>Bacteria</taxon>
        <taxon>Pseudomonadati</taxon>
        <taxon>Pseudomonadota</taxon>
        <taxon>Alphaproteobacteria</taxon>
        <taxon>Hyphomicrobiales</taxon>
        <taxon>Nitrobacteraceae</taxon>
        <taxon>Bradyrhizobium</taxon>
    </lineage>
</organism>
<sequence length="137" mass="16174">MFDFLGYCFRPRSVLGPHSQKMFCGFTPAVSKPALNAMRATVRGLKLRRRTEVTLDDIARELNPMVRGWIAYYGQYTRSALYPLARYINQTLAIWLKRKYKRFHHRLGRARLFLEKIAREKRRLFVHWQLGDGGKLA</sequence>
<evidence type="ECO:0000313" key="2">
    <source>
        <dbReference type="EMBL" id="SDD33707.1"/>
    </source>
</evidence>
<protein>
    <submittedName>
        <fullName evidence="2">Group II intron, maturase-specific domain</fullName>
    </submittedName>
</protein>
<proteinExistence type="predicted"/>
<dbReference type="Proteomes" id="UP000199245">
    <property type="component" value="Unassembled WGS sequence"/>
</dbReference>
<name>A0A1G6TZC7_9BRAD</name>
<feature type="domain" description="Group II intron maturase-specific" evidence="1">
    <location>
        <begin position="36"/>
        <end position="107"/>
    </location>
</feature>
<dbReference type="InterPro" id="IPR013597">
    <property type="entry name" value="Mat_intron_G2"/>
</dbReference>
<dbReference type="EMBL" id="FMZW01000010">
    <property type="protein sequence ID" value="SDD33707.1"/>
    <property type="molecule type" value="Genomic_DNA"/>
</dbReference>
<reference evidence="2 3" key="1">
    <citation type="submission" date="2016-10" db="EMBL/GenBank/DDBJ databases">
        <authorList>
            <person name="de Groot N.N."/>
        </authorList>
    </citation>
    <scope>NUCLEOTIDE SEQUENCE [LARGE SCALE GENOMIC DNA]</scope>
    <source>
        <strain evidence="2 3">R5</strain>
    </source>
</reference>